<comment type="similarity">
    <text evidence="7">Belongs to the binding-protein-dependent transport system permease family.</text>
</comment>
<feature type="compositionally biased region" description="Pro residues" evidence="8">
    <location>
        <begin position="9"/>
        <end position="19"/>
    </location>
</feature>
<dbReference type="AlphaFoldDB" id="A0A1C5GCV2"/>
<feature type="transmembrane region" description="Helical" evidence="7">
    <location>
        <begin position="38"/>
        <end position="57"/>
    </location>
</feature>
<name>A0A1C5GCV2_MICEH</name>
<gene>
    <name evidence="10" type="ORF">GA0070610_3940</name>
</gene>
<dbReference type="RefSeq" id="WP_089001332.1">
    <property type="nucleotide sequence ID" value="NZ_JBFAAC010000011.1"/>
</dbReference>
<dbReference type="GO" id="GO:0005886">
    <property type="term" value="C:plasma membrane"/>
    <property type="evidence" value="ECO:0007669"/>
    <property type="project" value="UniProtKB-SubCell"/>
</dbReference>
<evidence type="ECO:0000256" key="2">
    <source>
        <dbReference type="ARBA" id="ARBA00022448"/>
    </source>
</evidence>
<dbReference type="EMBL" id="LT607733">
    <property type="protein sequence ID" value="SCG17620.1"/>
    <property type="molecule type" value="Genomic_DNA"/>
</dbReference>
<dbReference type="GeneID" id="95803660"/>
<dbReference type="PANTHER" id="PTHR30193">
    <property type="entry name" value="ABC TRANSPORTER PERMEASE PROTEIN"/>
    <property type="match status" value="1"/>
</dbReference>
<dbReference type="InterPro" id="IPR000515">
    <property type="entry name" value="MetI-like"/>
</dbReference>
<dbReference type="InterPro" id="IPR035906">
    <property type="entry name" value="MetI-like_sf"/>
</dbReference>
<keyword evidence="5 7" id="KW-1133">Transmembrane helix</keyword>
<keyword evidence="2 7" id="KW-0813">Transport</keyword>
<sequence length="321" mass="36273">MSLSATTAPPSPAAPPPRPPARRRSHSLTRLDLKYSPYLYIAPFFVVFGIFGLYPMLRTAWMSLHDWNLIGDHSFIGFDNYVALVKDEYFWNATLNTFGIFLLSTIPQLLLALFLANLLNRTFLRARTFFRMAIFMPNVVSVAAVAIVFGMLFQRDFGVINWLLSFVGIDAIDWDAERWSSWTAIASMVNWRWTGYNTLILLAGMQAIPRDLYEAAALDGASQWKQFWRITLPMLTPTFVFVVILSTIGGLQLFTEPLVFANGNIIGGDQREFQTLAMYMYELGIENLNTAGYGAAVAWAMFLMIALVSGINFLLVRRTVK</sequence>
<dbReference type="PROSITE" id="PS50928">
    <property type="entry name" value="ABC_TM1"/>
    <property type="match status" value="1"/>
</dbReference>
<keyword evidence="3" id="KW-1003">Cell membrane</keyword>
<evidence type="ECO:0000256" key="5">
    <source>
        <dbReference type="ARBA" id="ARBA00022989"/>
    </source>
</evidence>
<dbReference type="PANTHER" id="PTHR30193:SF37">
    <property type="entry name" value="INNER MEMBRANE ABC TRANSPORTER PERMEASE PROTEIN YCJO"/>
    <property type="match status" value="1"/>
</dbReference>
<reference evidence="10 11" key="1">
    <citation type="submission" date="2016-06" db="EMBL/GenBank/DDBJ databases">
        <authorList>
            <person name="Kjaerup R.B."/>
            <person name="Dalgaard T.S."/>
            <person name="Juul-Madsen H.R."/>
        </authorList>
    </citation>
    <scope>NUCLEOTIDE SEQUENCE [LARGE SCALE GENOMIC DNA]</scope>
    <source>
        <strain evidence="10 11">DSM 43913</strain>
    </source>
</reference>
<feature type="transmembrane region" description="Helical" evidence="7">
    <location>
        <begin position="98"/>
        <end position="120"/>
    </location>
</feature>
<protein>
    <submittedName>
        <fullName evidence="10">Cellobiose ABC transporter membrane protein</fullName>
    </submittedName>
</protein>
<dbReference type="CDD" id="cd06261">
    <property type="entry name" value="TM_PBP2"/>
    <property type="match status" value="1"/>
</dbReference>
<evidence type="ECO:0000256" key="1">
    <source>
        <dbReference type="ARBA" id="ARBA00004651"/>
    </source>
</evidence>
<dbReference type="InterPro" id="IPR051393">
    <property type="entry name" value="ABC_transporter_permease"/>
</dbReference>
<dbReference type="GO" id="GO:0055085">
    <property type="term" value="P:transmembrane transport"/>
    <property type="evidence" value="ECO:0007669"/>
    <property type="project" value="InterPro"/>
</dbReference>
<dbReference type="Gene3D" id="1.10.3720.10">
    <property type="entry name" value="MetI-like"/>
    <property type="match status" value="1"/>
</dbReference>
<keyword evidence="6 7" id="KW-0472">Membrane</keyword>
<feature type="transmembrane region" description="Helical" evidence="7">
    <location>
        <begin position="296"/>
        <end position="316"/>
    </location>
</feature>
<feature type="domain" description="ABC transmembrane type-1" evidence="9">
    <location>
        <begin position="94"/>
        <end position="312"/>
    </location>
</feature>
<evidence type="ECO:0000256" key="4">
    <source>
        <dbReference type="ARBA" id="ARBA00022692"/>
    </source>
</evidence>
<evidence type="ECO:0000256" key="7">
    <source>
        <dbReference type="RuleBase" id="RU363032"/>
    </source>
</evidence>
<evidence type="ECO:0000259" key="9">
    <source>
        <dbReference type="PROSITE" id="PS50928"/>
    </source>
</evidence>
<keyword evidence="4 7" id="KW-0812">Transmembrane</keyword>
<feature type="region of interest" description="Disordered" evidence="8">
    <location>
        <begin position="1"/>
        <end position="25"/>
    </location>
</feature>
<evidence type="ECO:0000256" key="6">
    <source>
        <dbReference type="ARBA" id="ARBA00023136"/>
    </source>
</evidence>
<feature type="transmembrane region" description="Helical" evidence="7">
    <location>
        <begin position="232"/>
        <end position="254"/>
    </location>
</feature>
<dbReference type="SUPFAM" id="SSF161098">
    <property type="entry name" value="MetI-like"/>
    <property type="match status" value="1"/>
</dbReference>
<organism evidence="10 11">
    <name type="scientific">Micromonospora echinofusca</name>
    <dbReference type="NCBI Taxonomy" id="47858"/>
    <lineage>
        <taxon>Bacteria</taxon>
        <taxon>Bacillati</taxon>
        <taxon>Actinomycetota</taxon>
        <taxon>Actinomycetes</taxon>
        <taxon>Micromonosporales</taxon>
        <taxon>Micromonosporaceae</taxon>
        <taxon>Micromonospora</taxon>
    </lineage>
</organism>
<dbReference type="Proteomes" id="UP000198251">
    <property type="component" value="Chromosome I"/>
</dbReference>
<evidence type="ECO:0000313" key="10">
    <source>
        <dbReference type="EMBL" id="SCG17620.1"/>
    </source>
</evidence>
<comment type="subcellular location">
    <subcellularLocation>
        <location evidence="1 7">Cell membrane</location>
        <topology evidence="1 7">Multi-pass membrane protein</topology>
    </subcellularLocation>
</comment>
<accession>A0A1C5GCV2</accession>
<feature type="transmembrane region" description="Helical" evidence="7">
    <location>
        <begin position="132"/>
        <end position="153"/>
    </location>
</feature>
<evidence type="ECO:0000256" key="8">
    <source>
        <dbReference type="SAM" id="MobiDB-lite"/>
    </source>
</evidence>
<keyword evidence="11" id="KW-1185">Reference proteome</keyword>
<dbReference type="Pfam" id="PF00528">
    <property type="entry name" value="BPD_transp_1"/>
    <property type="match status" value="1"/>
</dbReference>
<evidence type="ECO:0000313" key="11">
    <source>
        <dbReference type="Proteomes" id="UP000198251"/>
    </source>
</evidence>
<evidence type="ECO:0000256" key="3">
    <source>
        <dbReference type="ARBA" id="ARBA00022475"/>
    </source>
</evidence>
<proteinExistence type="inferred from homology"/>